<feature type="transmembrane region" description="Helical" evidence="9">
    <location>
        <begin position="50"/>
        <end position="79"/>
    </location>
</feature>
<keyword evidence="6 9" id="KW-0472">Membrane</keyword>
<evidence type="ECO:0000256" key="9">
    <source>
        <dbReference type="RuleBase" id="RU363032"/>
    </source>
</evidence>
<feature type="transmembrane region" description="Helical" evidence="9">
    <location>
        <begin position="215"/>
        <end position="234"/>
    </location>
</feature>
<feature type="transmembrane region" description="Helical" evidence="9">
    <location>
        <begin position="91"/>
        <end position="115"/>
    </location>
</feature>
<dbReference type="CDD" id="cd13639">
    <property type="entry name" value="PBP2_OpuAC_like"/>
    <property type="match status" value="2"/>
</dbReference>
<dbReference type="CDD" id="cd06261">
    <property type="entry name" value="TM_PBP2"/>
    <property type="match status" value="1"/>
</dbReference>
<evidence type="ECO:0000256" key="7">
    <source>
        <dbReference type="ARBA" id="ARBA00035642"/>
    </source>
</evidence>
<comment type="subcellular location">
    <subcellularLocation>
        <location evidence="9">Cell membrane</location>
        <topology evidence="9">Multi-pass membrane protein</topology>
    </subcellularLocation>
    <subcellularLocation>
        <location evidence="1">Membrane</location>
        <topology evidence="1">Multi-pass membrane protein</topology>
    </subcellularLocation>
</comment>
<reference evidence="11 12" key="1">
    <citation type="submission" date="2018-06" db="EMBL/GenBank/DDBJ databases">
        <title>Isolation of heavy metals resistant Paenibacillus silvae NC2 from Gold-Copper mine in ZiJin, China.</title>
        <authorList>
            <person name="Xu J."/>
            <person name="Mazhar H.S."/>
            <person name="Rensing C."/>
        </authorList>
    </citation>
    <scope>NUCLEOTIDE SEQUENCE [LARGE SCALE GENOMIC DNA]</scope>
    <source>
        <strain evidence="11 12">NC2</strain>
    </source>
</reference>
<organism evidence="11 12">
    <name type="scientific">Paenibacillus silvae</name>
    <dbReference type="NCBI Taxonomy" id="1325358"/>
    <lineage>
        <taxon>Bacteria</taxon>
        <taxon>Bacillati</taxon>
        <taxon>Bacillota</taxon>
        <taxon>Bacilli</taxon>
        <taxon>Bacillales</taxon>
        <taxon>Paenibacillaceae</taxon>
        <taxon>Paenibacillus</taxon>
    </lineage>
</organism>
<dbReference type="RefSeq" id="WP_111270456.1">
    <property type="nucleotide sequence ID" value="NZ_QKWW01000031.1"/>
</dbReference>
<dbReference type="PROSITE" id="PS50928">
    <property type="entry name" value="ABC_TM1"/>
    <property type="match status" value="1"/>
</dbReference>
<dbReference type="PANTHER" id="PTHR47737:SF1">
    <property type="entry name" value="GLYCINE BETAINE_PROLINE BETAINE TRANSPORT SYSTEM PERMEASE PROTEIN PROW"/>
    <property type="match status" value="1"/>
</dbReference>
<dbReference type="InterPro" id="IPR000515">
    <property type="entry name" value="MetI-like"/>
</dbReference>
<dbReference type="Pfam" id="PF04069">
    <property type="entry name" value="OpuAC"/>
    <property type="match status" value="3"/>
</dbReference>
<comment type="similarity">
    <text evidence="9">Belongs to the binding-protein-dependent transport system permease family.</text>
</comment>
<dbReference type="GO" id="GO:0015226">
    <property type="term" value="F:carnitine transmembrane transporter activity"/>
    <property type="evidence" value="ECO:0007669"/>
    <property type="project" value="TreeGrafter"/>
</dbReference>
<dbReference type="Gene3D" id="3.10.105.10">
    <property type="entry name" value="Dipeptide-binding Protein, Domain 3"/>
    <property type="match status" value="2"/>
</dbReference>
<dbReference type="AlphaFoldDB" id="A0A2W6PBG6"/>
<evidence type="ECO:0000256" key="6">
    <source>
        <dbReference type="ARBA" id="ARBA00023136"/>
    </source>
</evidence>
<dbReference type="GO" id="GO:0005275">
    <property type="term" value="F:amine transmembrane transporter activity"/>
    <property type="evidence" value="ECO:0007669"/>
    <property type="project" value="TreeGrafter"/>
</dbReference>
<dbReference type="EMBL" id="QKWW01000031">
    <property type="protein sequence ID" value="PZT55396.1"/>
    <property type="molecule type" value="Genomic_DNA"/>
</dbReference>
<evidence type="ECO:0000256" key="8">
    <source>
        <dbReference type="ARBA" id="ARBA00035652"/>
    </source>
</evidence>
<evidence type="ECO:0000256" key="3">
    <source>
        <dbReference type="ARBA" id="ARBA00022475"/>
    </source>
</evidence>
<dbReference type="GO" id="GO:0015871">
    <property type="term" value="P:choline transport"/>
    <property type="evidence" value="ECO:0007669"/>
    <property type="project" value="TreeGrafter"/>
</dbReference>
<evidence type="ECO:0000256" key="2">
    <source>
        <dbReference type="ARBA" id="ARBA00022448"/>
    </source>
</evidence>
<evidence type="ECO:0000256" key="5">
    <source>
        <dbReference type="ARBA" id="ARBA00022989"/>
    </source>
</evidence>
<dbReference type="Pfam" id="PF00528">
    <property type="entry name" value="BPD_transp_1"/>
    <property type="match status" value="1"/>
</dbReference>
<evidence type="ECO:0000259" key="10">
    <source>
        <dbReference type="PROSITE" id="PS50928"/>
    </source>
</evidence>
<gene>
    <name evidence="11" type="ORF">DN757_11960</name>
</gene>
<dbReference type="Gene3D" id="3.40.190.100">
    <property type="entry name" value="Glycine betaine-binding periplasmic protein, domain 2"/>
    <property type="match status" value="2"/>
</dbReference>
<keyword evidence="5 9" id="KW-1133">Transmembrane helix</keyword>
<dbReference type="GO" id="GO:0043190">
    <property type="term" value="C:ATP-binding cassette (ABC) transporter complex"/>
    <property type="evidence" value="ECO:0007669"/>
    <property type="project" value="InterPro"/>
</dbReference>
<evidence type="ECO:0000256" key="4">
    <source>
        <dbReference type="ARBA" id="ARBA00022692"/>
    </source>
</evidence>
<keyword evidence="2 9" id="KW-0813">Transport</keyword>
<feature type="domain" description="ABC transmembrane type-1" evidence="10">
    <location>
        <begin position="88"/>
        <end position="267"/>
    </location>
</feature>
<comment type="similarity">
    <text evidence="8">In the N-terminal section; belongs to the binding-protein-dependent transport system permease family.</text>
</comment>
<dbReference type="SUPFAM" id="SSF161098">
    <property type="entry name" value="MetI-like"/>
    <property type="match status" value="1"/>
</dbReference>
<accession>A0A2W6PBG6</accession>
<proteinExistence type="inferred from homology"/>
<dbReference type="InterPro" id="IPR035906">
    <property type="entry name" value="MetI-like_sf"/>
</dbReference>
<dbReference type="Gene3D" id="1.10.3720.10">
    <property type="entry name" value="MetI-like"/>
    <property type="match status" value="1"/>
</dbReference>
<feature type="transmembrane region" description="Helical" evidence="9">
    <location>
        <begin position="135"/>
        <end position="162"/>
    </location>
</feature>
<name>A0A2W6PBG6_9BACL</name>
<keyword evidence="4 9" id="KW-0812">Transmembrane</keyword>
<comment type="caution">
    <text evidence="11">The sequence shown here is derived from an EMBL/GenBank/DDBJ whole genome shotgun (WGS) entry which is preliminary data.</text>
</comment>
<evidence type="ECO:0000313" key="12">
    <source>
        <dbReference type="Proteomes" id="UP000249204"/>
    </source>
</evidence>
<dbReference type="InterPro" id="IPR007210">
    <property type="entry name" value="ABC_Gly_betaine_transp_sub-bd"/>
</dbReference>
<dbReference type="Proteomes" id="UP000249204">
    <property type="component" value="Unassembled WGS sequence"/>
</dbReference>
<keyword evidence="3" id="KW-1003">Cell membrane</keyword>
<protein>
    <submittedName>
        <fullName evidence="11">Glycine/betaine-binding protein</fullName>
    </submittedName>
</protein>
<sequence>MIPKIPLASWIESIVDWMSSSLSGLFKVISVVIQEVVGFFSGLFMLPHPLLFIVILGVLAFLVGRLPLTLFTVIGFLLVDNLGYWSQSMDTLGLVITSGLISILLGVPVGIWLAYSKTAARIVTPLLDFMQTMPAFVYLLPAVTFFSLGVVPGVIASVIFAIPPTIRLTHLGIKQVSSELVEAADAFGSTSAQKLFKVQLPLALPTVMSGINQTIMLSLSMVVIASMIGAQGIGAEVYRAVTQLQIGKGFEAGLAVVVLAIVLDRFTQNLFMPGRKKTSRVSTRQKAWITAAATLLVLVAGFSQYFTGSTTSAGGNNGTANAVGEEVNYQIIGIDPGAGIMKSTAKAIKDYQLSDWNLIEGSGAAMTATLDKAIKNKDPIIVTGWTPHWMFNKYDLKYLEDPKKSFGDAEEIHTIARKGLKADHPVAYEFLSRFKWTSDEMGEMMIAIQDGTSPEQAAKEYAEKHADQINEWTKGLTPVNGDTFKLSYVAWDSEIASTNLLKYVMETKLGYKVNALQVEAGPMWTGVASGDVDASPAAWLPLTHADYWARYKDQVEDLGANMTGVRTGLVVPKYMTDVNSIEDLEKGASSSDSSAAPAASANIGNEVNHQIIGIDPGAGIMKSTAAAIEKYGLTNWNLVEGSGAAMTATLDKAYKNEDPIIITGWTPHWMFNQYDLKYLEDPDKVYGDAEEIHTIARKGLKEDHPVAYEFLSRFKWTSDEMGEIMIAIQGGTTPEQAAKDYAEKHKDQIAEWTKGLTPVNGETFRLGYVAWDSEIASTNLLKYVMENKLGYKVTVLQVEAGPMWTGVASGDVDASPAAWLPLTHADYWAKYKDQLDDLGANMTGVKTGLVVPAYMDVKSIADLKDN</sequence>
<feature type="transmembrane region" description="Helical" evidence="9">
    <location>
        <begin position="246"/>
        <end position="266"/>
    </location>
</feature>
<dbReference type="SUPFAM" id="SSF53850">
    <property type="entry name" value="Periplasmic binding protein-like II"/>
    <property type="match status" value="3"/>
</dbReference>
<dbReference type="GO" id="GO:0031460">
    <property type="term" value="P:glycine betaine transport"/>
    <property type="evidence" value="ECO:0007669"/>
    <property type="project" value="TreeGrafter"/>
</dbReference>
<dbReference type="FunFam" id="1.10.3720.10:FF:000001">
    <property type="entry name" value="Glycine betaine ABC transporter, permease"/>
    <property type="match status" value="1"/>
</dbReference>
<feature type="transmembrane region" description="Helical" evidence="9">
    <location>
        <begin position="287"/>
        <end position="306"/>
    </location>
</feature>
<evidence type="ECO:0000313" key="11">
    <source>
        <dbReference type="EMBL" id="PZT55396.1"/>
    </source>
</evidence>
<dbReference type="PANTHER" id="PTHR47737">
    <property type="entry name" value="GLYCINE BETAINE/PROLINE BETAINE TRANSPORT SYSTEM PERMEASE PROTEIN PROW"/>
    <property type="match status" value="1"/>
</dbReference>
<comment type="similarity">
    <text evidence="7">In the C-terminal section; belongs to the OsmX family.</text>
</comment>
<evidence type="ECO:0000256" key="1">
    <source>
        <dbReference type="ARBA" id="ARBA00004141"/>
    </source>
</evidence>